<name>A0A8X6MLN9_NEPPI</name>
<evidence type="ECO:0000313" key="2">
    <source>
        <dbReference type="EMBL" id="GFS63668.1"/>
    </source>
</evidence>
<feature type="compositionally biased region" description="Polar residues" evidence="1">
    <location>
        <begin position="20"/>
        <end position="32"/>
    </location>
</feature>
<protein>
    <submittedName>
        <fullName evidence="2">Uncharacterized protein</fullName>
    </submittedName>
</protein>
<evidence type="ECO:0000256" key="1">
    <source>
        <dbReference type="SAM" id="MobiDB-lite"/>
    </source>
</evidence>
<sequence length="79" mass="8783">MGEVNISFKPGREAGWIGKHSNQTQILSNKSDGGTGKKPNTFKNRNKEMPKKCKNLQNIEFSTVIGIQDLKLSILGPRK</sequence>
<gene>
    <name evidence="2" type="ORF">NPIL_526461</name>
</gene>
<comment type="caution">
    <text evidence="2">The sequence shown here is derived from an EMBL/GenBank/DDBJ whole genome shotgun (WGS) entry which is preliminary data.</text>
</comment>
<accession>A0A8X6MLN9</accession>
<evidence type="ECO:0000313" key="3">
    <source>
        <dbReference type="Proteomes" id="UP000887013"/>
    </source>
</evidence>
<dbReference type="EMBL" id="BMAW01094088">
    <property type="protein sequence ID" value="GFS63668.1"/>
    <property type="molecule type" value="Genomic_DNA"/>
</dbReference>
<dbReference type="AlphaFoldDB" id="A0A8X6MLN9"/>
<feature type="region of interest" description="Disordered" evidence="1">
    <location>
        <begin position="1"/>
        <end position="49"/>
    </location>
</feature>
<organism evidence="2 3">
    <name type="scientific">Nephila pilipes</name>
    <name type="common">Giant wood spider</name>
    <name type="synonym">Nephila maculata</name>
    <dbReference type="NCBI Taxonomy" id="299642"/>
    <lineage>
        <taxon>Eukaryota</taxon>
        <taxon>Metazoa</taxon>
        <taxon>Ecdysozoa</taxon>
        <taxon>Arthropoda</taxon>
        <taxon>Chelicerata</taxon>
        <taxon>Arachnida</taxon>
        <taxon>Araneae</taxon>
        <taxon>Araneomorphae</taxon>
        <taxon>Entelegynae</taxon>
        <taxon>Araneoidea</taxon>
        <taxon>Nephilidae</taxon>
        <taxon>Nephila</taxon>
    </lineage>
</organism>
<proteinExistence type="predicted"/>
<dbReference type="Proteomes" id="UP000887013">
    <property type="component" value="Unassembled WGS sequence"/>
</dbReference>
<reference evidence="2" key="1">
    <citation type="submission" date="2020-08" db="EMBL/GenBank/DDBJ databases">
        <title>Multicomponent nature underlies the extraordinary mechanical properties of spider dragline silk.</title>
        <authorList>
            <person name="Kono N."/>
            <person name="Nakamura H."/>
            <person name="Mori M."/>
            <person name="Yoshida Y."/>
            <person name="Ohtoshi R."/>
            <person name="Malay A.D."/>
            <person name="Moran D.A.P."/>
            <person name="Tomita M."/>
            <person name="Numata K."/>
            <person name="Arakawa K."/>
        </authorList>
    </citation>
    <scope>NUCLEOTIDE SEQUENCE</scope>
</reference>
<keyword evidence="3" id="KW-1185">Reference proteome</keyword>